<comment type="caution">
    <text evidence="1">The sequence shown here is derived from an EMBL/GenBank/DDBJ whole genome shotgun (WGS) entry which is preliminary data.</text>
</comment>
<organism evidence="1 2">
    <name type="scientific">Rhizophagus irregularis</name>
    <dbReference type="NCBI Taxonomy" id="588596"/>
    <lineage>
        <taxon>Eukaryota</taxon>
        <taxon>Fungi</taxon>
        <taxon>Fungi incertae sedis</taxon>
        <taxon>Mucoromycota</taxon>
        <taxon>Glomeromycotina</taxon>
        <taxon>Glomeromycetes</taxon>
        <taxon>Glomerales</taxon>
        <taxon>Glomeraceae</taxon>
        <taxon>Rhizophagus</taxon>
    </lineage>
</organism>
<dbReference type="EMBL" id="CAGKOT010000006">
    <property type="protein sequence ID" value="CAB5346333.1"/>
    <property type="molecule type" value="Genomic_DNA"/>
</dbReference>
<evidence type="ECO:0000313" key="1">
    <source>
        <dbReference type="EMBL" id="CAB5346333.1"/>
    </source>
</evidence>
<accession>A0A916E0V9</accession>
<dbReference type="AlphaFoldDB" id="A0A916E0V9"/>
<proteinExistence type="predicted"/>
<evidence type="ECO:0000313" key="2">
    <source>
        <dbReference type="Proteomes" id="UP000684084"/>
    </source>
</evidence>
<name>A0A916E0V9_9GLOM</name>
<protein>
    <submittedName>
        <fullName evidence="1">Uncharacterized protein</fullName>
    </submittedName>
</protein>
<dbReference type="OrthoDB" id="2439992at2759"/>
<dbReference type="Proteomes" id="UP000684084">
    <property type="component" value="Unassembled WGS sequence"/>
</dbReference>
<gene>
    <name evidence="1" type="ORF">CHRIB12_LOCUS4190</name>
</gene>
<sequence length="122" mass="14362">MIVGEISQSQMEMGFLVFINPKMVTKKGTILYVFSGIIVVKELVQKTLQQIGKKKYMTSIYNINLFNLALNINLQQDFFEPVEQNIQYEFEERNNKNINLRIDDIEKEEYLEIKCEINFING</sequence>
<reference evidence="1" key="1">
    <citation type="submission" date="2020-05" db="EMBL/GenBank/DDBJ databases">
        <authorList>
            <person name="Rincon C."/>
            <person name="Sanders R I."/>
            <person name="Robbins C."/>
            <person name="Chaturvedi A."/>
        </authorList>
    </citation>
    <scope>NUCLEOTIDE SEQUENCE</scope>
    <source>
        <strain evidence="1">CHB12</strain>
    </source>
</reference>